<dbReference type="SUPFAM" id="SSF46785">
    <property type="entry name" value="Winged helix' DNA-binding domain"/>
    <property type="match status" value="1"/>
</dbReference>
<dbReference type="CDD" id="cd23763">
    <property type="entry name" value="ASKHA_ATPase_ROK"/>
    <property type="match status" value="1"/>
</dbReference>
<proteinExistence type="inferred from homology"/>
<dbReference type="Proteomes" id="UP001501231">
    <property type="component" value="Unassembled WGS sequence"/>
</dbReference>
<reference evidence="4 5" key="1">
    <citation type="journal article" date="2019" name="Int. J. Syst. Evol. Microbiol.">
        <title>The Global Catalogue of Microorganisms (GCM) 10K type strain sequencing project: providing services to taxonomists for standard genome sequencing and annotation.</title>
        <authorList>
            <consortium name="The Broad Institute Genomics Platform"/>
            <consortium name="The Broad Institute Genome Sequencing Center for Infectious Disease"/>
            <person name="Wu L."/>
            <person name="Ma J."/>
        </authorList>
    </citation>
    <scope>NUCLEOTIDE SEQUENCE [LARGE SCALE GENOMIC DNA]</scope>
    <source>
        <strain evidence="4 5">JCM 3325</strain>
    </source>
</reference>
<dbReference type="SMART" id="SM00419">
    <property type="entry name" value="HTH_CRP"/>
    <property type="match status" value="1"/>
</dbReference>
<evidence type="ECO:0000259" key="3">
    <source>
        <dbReference type="SMART" id="SM00419"/>
    </source>
</evidence>
<evidence type="ECO:0000313" key="5">
    <source>
        <dbReference type="Proteomes" id="UP001501231"/>
    </source>
</evidence>
<name>A0ABN3KA48_9ACTN</name>
<dbReference type="InterPro" id="IPR012318">
    <property type="entry name" value="HTH_CRP"/>
</dbReference>
<accession>A0ABN3KA48</accession>
<evidence type="ECO:0000256" key="1">
    <source>
        <dbReference type="ARBA" id="ARBA00006479"/>
    </source>
</evidence>
<dbReference type="InterPro" id="IPR043129">
    <property type="entry name" value="ATPase_NBD"/>
</dbReference>
<dbReference type="EMBL" id="BAAARW010000039">
    <property type="protein sequence ID" value="GAA2453965.1"/>
    <property type="molecule type" value="Genomic_DNA"/>
</dbReference>
<sequence>MEQVVAADTRFMREVNAAAVLRRLRSEPSMSVSALAKAVGLSRQAVTRSLNALAEEGLVEFGPLDRDSTRAGRPAQLVRFRAEAGHVLGLSISPQDLRVAVADLAGTTSSSRVVQLPSGLGGEQAVETLLSTIGAVLEPAGLTVGDIWFATAGTPGIVDPATGVVKLIPSMPGLGGDVLVRRLKESLGCPVYVDNDVKLATQGERWRGAERREDSLVMLHWGERVGAGIVLNGELYRGASNDAGDVGFLDVFADGDGTAPAAPGPGAAGRRAAGPGAAGPAARHPHGLGPFERRVGGAEIVRLAAAAAERDGDDAFRARIEAAGERAFDAVLDAVAAGAPAALEAIDVVAGRFARGVAAIRAILDPRLVVIGGPLARCGETLLDAVRRHLAGQPLGQPALEVSTLRDDAVVHGALRHSIGEIERSALGLARGGRQETR</sequence>
<keyword evidence="5" id="KW-1185">Reference proteome</keyword>
<dbReference type="Pfam" id="PF00480">
    <property type="entry name" value="ROK"/>
    <property type="match status" value="2"/>
</dbReference>
<evidence type="ECO:0000313" key="4">
    <source>
        <dbReference type="EMBL" id="GAA2453965.1"/>
    </source>
</evidence>
<dbReference type="InterPro" id="IPR036390">
    <property type="entry name" value="WH_DNA-bd_sf"/>
</dbReference>
<feature type="region of interest" description="Disordered" evidence="2">
    <location>
        <begin position="260"/>
        <end position="289"/>
    </location>
</feature>
<protein>
    <submittedName>
        <fullName evidence="4">ROK family transcriptional regulator</fullName>
    </submittedName>
</protein>
<dbReference type="Gene3D" id="3.30.420.40">
    <property type="match status" value="2"/>
</dbReference>
<dbReference type="SUPFAM" id="SSF53067">
    <property type="entry name" value="Actin-like ATPase domain"/>
    <property type="match status" value="1"/>
</dbReference>
<comment type="similarity">
    <text evidence="1">Belongs to the ROK (NagC/XylR) family.</text>
</comment>
<dbReference type="InterPro" id="IPR000600">
    <property type="entry name" value="ROK"/>
</dbReference>
<dbReference type="Gene3D" id="1.10.10.10">
    <property type="entry name" value="Winged helix-like DNA-binding domain superfamily/Winged helix DNA-binding domain"/>
    <property type="match status" value="1"/>
</dbReference>
<dbReference type="RefSeq" id="WP_344597270.1">
    <property type="nucleotide sequence ID" value="NZ_BAAARW010000039.1"/>
</dbReference>
<organism evidence="4 5">
    <name type="scientific">Actinomadura vinacea</name>
    <dbReference type="NCBI Taxonomy" id="115336"/>
    <lineage>
        <taxon>Bacteria</taxon>
        <taxon>Bacillati</taxon>
        <taxon>Actinomycetota</taxon>
        <taxon>Actinomycetes</taxon>
        <taxon>Streptosporangiales</taxon>
        <taxon>Thermomonosporaceae</taxon>
        <taxon>Actinomadura</taxon>
    </lineage>
</organism>
<comment type="caution">
    <text evidence="4">The sequence shown here is derived from an EMBL/GenBank/DDBJ whole genome shotgun (WGS) entry which is preliminary data.</text>
</comment>
<dbReference type="InterPro" id="IPR036388">
    <property type="entry name" value="WH-like_DNA-bd_sf"/>
</dbReference>
<evidence type="ECO:0000256" key="2">
    <source>
        <dbReference type="SAM" id="MobiDB-lite"/>
    </source>
</evidence>
<dbReference type="Pfam" id="PF13412">
    <property type="entry name" value="HTH_24"/>
    <property type="match status" value="1"/>
</dbReference>
<dbReference type="PANTHER" id="PTHR18964">
    <property type="entry name" value="ROK (REPRESSOR, ORF, KINASE) FAMILY"/>
    <property type="match status" value="1"/>
</dbReference>
<gene>
    <name evidence="4" type="ORF">GCM10010191_85930</name>
</gene>
<dbReference type="PANTHER" id="PTHR18964:SF149">
    <property type="entry name" value="BIFUNCTIONAL UDP-N-ACETYLGLUCOSAMINE 2-EPIMERASE_N-ACETYLMANNOSAMINE KINASE"/>
    <property type="match status" value="1"/>
</dbReference>
<feature type="domain" description="HTH crp-type" evidence="3">
    <location>
        <begin position="22"/>
        <end position="65"/>
    </location>
</feature>